<accession>A0A3T0D4W2</accession>
<evidence type="ECO:0000259" key="5">
    <source>
        <dbReference type="PROSITE" id="PS50893"/>
    </source>
</evidence>
<dbReference type="SMART" id="SM00382">
    <property type="entry name" value="AAA"/>
    <property type="match status" value="1"/>
</dbReference>
<dbReference type="PANTHER" id="PTHR42711">
    <property type="entry name" value="ABC TRANSPORTER ATP-BINDING PROTEIN"/>
    <property type="match status" value="1"/>
</dbReference>
<keyword evidence="2" id="KW-0813">Transport</keyword>
<keyword evidence="4 6" id="KW-0067">ATP-binding</keyword>
<evidence type="ECO:0000256" key="1">
    <source>
        <dbReference type="ARBA" id="ARBA00005417"/>
    </source>
</evidence>
<dbReference type="AlphaFoldDB" id="A0A3T0D4W2"/>
<dbReference type="InterPro" id="IPR027417">
    <property type="entry name" value="P-loop_NTPase"/>
</dbReference>
<comment type="similarity">
    <text evidence="1">Belongs to the ABC transporter superfamily.</text>
</comment>
<dbReference type="InterPro" id="IPR003593">
    <property type="entry name" value="AAA+_ATPase"/>
</dbReference>
<evidence type="ECO:0000313" key="6">
    <source>
        <dbReference type="EMBL" id="AZT90096.1"/>
    </source>
</evidence>
<evidence type="ECO:0000256" key="2">
    <source>
        <dbReference type="ARBA" id="ARBA00022448"/>
    </source>
</evidence>
<dbReference type="InterPro" id="IPR003439">
    <property type="entry name" value="ABC_transporter-like_ATP-bd"/>
</dbReference>
<organism evidence="6 7">
    <name type="scientific">Caldicellulosiruptor changbaiensis</name>
    <dbReference type="NCBI Taxonomy" id="1222016"/>
    <lineage>
        <taxon>Bacteria</taxon>
        <taxon>Bacillati</taxon>
        <taxon>Bacillota</taxon>
        <taxon>Bacillota incertae sedis</taxon>
        <taxon>Caldicellulosiruptorales</taxon>
        <taxon>Caldicellulosiruptoraceae</taxon>
        <taxon>Caldicellulosiruptor</taxon>
    </lineage>
</organism>
<keyword evidence="7" id="KW-1185">Reference proteome</keyword>
<proteinExistence type="inferred from homology"/>
<dbReference type="Proteomes" id="UP000282930">
    <property type="component" value="Chromosome"/>
</dbReference>
<dbReference type="PANTHER" id="PTHR42711:SF5">
    <property type="entry name" value="ABC TRANSPORTER ATP-BINDING PROTEIN NATA"/>
    <property type="match status" value="1"/>
</dbReference>
<evidence type="ECO:0000256" key="4">
    <source>
        <dbReference type="ARBA" id="ARBA00022840"/>
    </source>
</evidence>
<evidence type="ECO:0000313" key="7">
    <source>
        <dbReference type="Proteomes" id="UP000282930"/>
    </source>
</evidence>
<dbReference type="EMBL" id="CP034791">
    <property type="protein sequence ID" value="AZT90096.1"/>
    <property type="molecule type" value="Genomic_DNA"/>
</dbReference>
<keyword evidence="3" id="KW-0547">Nucleotide-binding</keyword>
<name>A0A3T0D4W2_9FIRM</name>
<dbReference type="GO" id="GO:0005524">
    <property type="term" value="F:ATP binding"/>
    <property type="evidence" value="ECO:0007669"/>
    <property type="project" value="UniProtKB-KW"/>
</dbReference>
<evidence type="ECO:0000256" key="3">
    <source>
        <dbReference type="ARBA" id="ARBA00022741"/>
    </source>
</evidence>
<sequence length="316" mass="35766">MINAKFMIEVNDLSFAYKSQKIISKVCFSIEKGDFFCLIGPNGTGKSTLIKILCGFLPYQEGSIKIKGTELKLLKENLLNLVGILPDNFSVPGDFTVYELFMFCAQALGYSTLEAKKKSEQLINTFDLNAHKNKLIKNLSSGLRRRVEIAQTLINDCEVVILDEPTNALDPKSSEDIKMLIKTLNLRGKTIVYVTHLLNEIEDLYTKVGILYNSQLKLFSKDELRSHNENEVFISFSTQEDLKIGIEFLTANNIDYEVKSFGIIKTKNKDYQCDIFKLLNELNKIVNKPVTFSLGKIDVATLYNSLLIWEKGGKSN</sequence>
<reference evidence="6 7" key="1">
    <citation type="submission" date="2018-12" db="EMBL/GenBank/DDBJ databases">
        <title>Genome sequence from the cellulolytic species, Caldicellulosiruptor changbaiensis.</title>
        <authorList>
            <person name="Blumer-Schuette S.E."/>
            <person name="Mendoza C."/>
        </authorList>
    </citation>
    <scope>NUCLEOTIDE SEQUENCE [LARGE SCALE GENOMIC DNA]</scope>
    <source>
        <strain evidence="6 7">CBS-Z</strain>
    </source>
</reference>
<feature type="domain" description="ABC transporter" evidence="5">
    <location>
        <begin position="8"/>
        <end position="238"/>
    </location>
</feature>
<dbReference type="Pfam" id="PF00005">
    <property type="entry name" value="ABC_tran"/>
    <property type="match status" value="1"/>
</dbReference>
<dbReference type="InterPro" id="IPR050763">
    <property type="entry name" value="ABC_transporter_ATP-binding"/>
</dbReference>
<protein>
    <submittedName>
        <fullName evidence="6">ABC transporter ATP-binding protein</fullName>
    </submittedName>
</protein>
<dbReference type="PROSITE" id="PS50893">
    <property type="entry name" value="ABC_TRANSPORTER_2"/>
    <property type="match status" value="1"/>
</dbReference>
<gene>
    <name evidence="6" type="ORF">ELD05_05245</name>
</gene>
<dbReference type="CDD" id="cd03230">
    <property type="entry name" value="ABC_DR_subfamily_A"/>
    <property type="match status" value="1"/>
</dbReference>
<dbReference type="Gene3D" id="3.40.50.300">
    <property type="entry name" value="P-loop containing nucleotide triphosphate hydrolases"/>
    <property type="match status" value="1"/>
</dbReference>
<dbReference type="SUPFAM" id="SSF52540">
    <property type="entry name" value="P-loop containing nucleoside triphosphate hydrolases"/>
    <property type="match status" value="1"/>
</dbReference>
<dbReference type="KEGG" id="ccha:ELD05_05245"/>
<dbReference type="GO" id="GO:0016887">
    <property type="term" value="F:ATP hydrolysis activity"/>
    <property type="evidence" value="ECO:0007669"/>
    <property type="project" value="InterPro"/>
</dbReference>